<protein>
    <recommendedName>
        <fullName evidence="4">FAS1 domain-containing protein</fullName>
    </recommendedName>
</protein>
<reference evidence="3" key="2">
    <citation type="submission" date="2008-12" db="EMBL/GenBank/DDBJ databases">
        <title>Improved gene annotation of the rice (Oryza sativa) genomes.</title>
        <authorList>
            <person name="Wang J."/>
            <person name="Li R."/>
            <person name="Fan W."/>
            <person name="Huang Q."/>
            <person name="Zhang J."/>
            <person name="Zhou Y."/>
            <person name="Hu Y."/>
            <person name="Zi S."/>
            <person name="Li J."/>
            <person name="Ni P."/>
            <person name="Zheng H."/>
            <person name="Zhang Y."/>
            <person name="Zhao M."/>
            <person name="Hao Q."/>
            <person name="McDermott J."/>
            <person name="Samudrala R."/>
            <person name="Kristiansen K."/>
            <person name="Wong G.K.-S."/>
        </authorList>
    </citation>
    <scope>NUCLEOTIDE SEQUENCE</scope>
</reference>
<name>A3A6W6_ORYSJ</name>
<feature type="chain" id="PRO_5002649697" description="FAS1 domain-containing protein" evidence="2">
    <location>
        <begin position="20"/>
        <end position="360"/>
    </location>
</feature>
<reference evidence="3" key="1">
    <citation type="journal article" date="2005" name="PLoS Biol.">
        <title>The genomes of Oryza sativa: a history of duplications.</title>
        <authorList>
            <person name="Yu J."/>
            <person name="Wang J."/>
            <person name="Lin W."/>
            <person name="Li S."/>
            <person name="Li H."/>
            <person name="Zhou J."/>
            <person name="Ni P."/>
            <person name="Dong W."/>
            <person name="Hu S."/>
            <person name="Zeng C."/>
            <person name="Zhang J."/>
            <person name="Zhang Y."/>
            <person name="Li R."/>
            <person name="Xu Z."/>
            <person name="Li S."/>
            <person name="Li X."/>
            <person name="Zheng H."/>
            <person name="Cong L."/>
            <person name="Lin L."/>
            <person name="Yin J."/>
            <person name="Geng J."/>
            <person name="Li G."/>
            <person name="Shi J."/>
            <person name="Liu J."/>
            <person name="Lv H."/>
            <person name="Li J."/>
            <person name="Wang J."/>
            <person name="Deng Y."/>
            <person name="Ran L."/>
            <person name="Shi X."/>
            <person name="Wang X."/>
            <person name="Wu Q."/>
            <person name="Li C."/>
            <person name="Ren X."/>
            <person name="Wang J."/>
            <person name="Wang X."/>
            <person name="Li D."/>
            <person name="Liu D."/>
            <person name="Zhang X."/>
            <person name="Ji Z."/>
            <person name="Zhao W."/>
            <person name="Sun Y."/>
            <person name="Zhang Z."/>
            <person name="Bao J."/>
            <person name="Han Y."/>
            <person name="Dong L."/>
            <person name="Ji J."/>
            <person name="Chen P."/>
            <person name="Wu S."/>
            <person name="Liu J."/>
            <person name="Xiao Y."/>
            <person name="Bu D."/>
            <person name="Tan J."/>
            <person name="Yang L."/>
            <person name="Ye C."/>
            <person name="Zhang J."/>
            <person name="Xu J."/>
            <person name="Zhou Y."/>
            <person name="Yu Y."/>
            <person name="Zhang B."/>
            <person name="Zhuang S."/>
            <person name="Wei H."/>
            <person name="Liu B."/>
            <person name="Lei M."/>
            <person name="Yu H."/>
            <person name="Li Y."/>
            <person name="Xu H."/>
            <person name="Wei S."/>
            <person name="He X."/>
            <person name="Fang L."/>
            <person name="Zhang Z."/>
            <person name="Zhang Y."/>
            <person name="Huang X."/>
            <person name="Su Z."/>
            <person name="Tong W."/>
            <person name="Li J."/>
            <person name="Tong Z."/>
            <person name="Li S."/>
            <person name="Ye J."/>
            <person name="Wang L."/>
            <person name="Fang L."/>
            <person name="Lei T."/>
            <person name="Chen C."/>
            <person name="Chen H."/>
            <person name="Xu Z."/>
            <person name="Li H."/>
            <person name="Huang H."/>
            <person name="Zhang F."/>
            <person name="Xu H."/>
            <person name="Li N."/>
            <person name="Zhao C."/>
            <person name="Li S."/>
            <person name="Dong L."/>
            <person name="Huang Y."/>
            <person name="Li L."/>
            <person name="Xi Y."/>
            <person name="Qi Q."/>
            <person name="Li W."/>
            <person name="Zhang B."/>
            <person name="Hu W."/>
            <person name="Zhang Y."/>
            <person name="Tian X."/>
            <person name="Jiao Y."/>
            <person name="Liang X."/>
            <person name="Jin J."/>
            <person name="Gao L."/>
            <person name="Zheng W."/>
            <person name="Hao B."/>
            <person name="Liu S."/>
            <person name="Wang W."/>
            <person name="Yuan L."/>
            <person name="Cao M."/>
            <person name="McDermott J."/>
            <person name="Samudrala R."/>
            <person name="Wang J."/>
            <person name="Wong G.K."/>
            <person name="Yang H."/>
        </authorList>
    </citation>
    <scope>NUCLEOTIDE SEQUENCE [LARGE SCALE GENOMIC DNA]</scope>
</reference>
<dbReference type="PANTHER" id="PTHR32382:SF6">
    <property type="entry name" value="FASCICLIN-LIKE ARABINOGALACTAN PROTEIN 14"/>
    <property type="match status" value="1"/>
</dbReference>
<keyword evidence="2" id="KW-0732">Signal</keyword>
<organism evidence="3">
    <name type="scientific">Oryza sativa subsp. japonica</name>
    <name type="common">Rice</name>
    <dbReference type="NCBI Taxonomy" id="39947"/>
    <lineage>
        <taxon>Eukaryota</taxon>
        <taxon>Viridiplantae</taxon>
        <taxon>Streptophyta</taxon>
        <taxon>Embryophyta</taxon>
        <taxon>Tracheophyta</taxon>
        <taxon>Spermatophyta</taxon>
        <taxon>Magnoliopsida</taxon>
        <taxon>Liliopsida</taxon>
        <taxon>Poales</taxon>
        <taxon>Poaceae</taxon>
        <taxon>BOP clade</taxon>
        <taxon>Oryzoideae</taxon>
        <taxon>Oryzeae</taxon>
        <taxon>Oryzinae</taxon>
        <taxon>Oryza</taxon>
        <taxon>Oryza sativa</taxon>
    </lineage>
</organism>
<feature type="region of interest" description="Disordered" evidence="1">
    <location>
        <begin position="313"/>
        <end position="345"/>
    </location>
</feature>
<feature type="compositionally biased region" description="Gly residues" evidence="1">
    <location>
        <begin position="221"/>
        <end position="235"/>
    </location>
</feature>
<feature type="region of interest" description="Disordered" evidence="1">
    <location>
        <begin position="221"/>
        <end position="250"/>
    </location>
</feature>
<dbReference type="Proteomes" id="UP000007752">
    <property type="component" value="Chromosome 2"/>
</dbReference>
<gene>
    <name evidence="3" type="ORF">OsJ_06750</name>
</gene>
<evidence type="ECO:0000256" key="1">
    <source>
        <dbReference type="SAM" id="MobiDB-lite"/>
    </source>
</evidence>
<evidence type="ECO:0000256" key="2">
    <source>
        <dbReference type="SAM" id="SignalP"/>
    </source>
</evidence>
<dbReference type="InterPro" id="IPR033254">
    <property type="entry name" value="Plant_FLA"/>
</dbReference>
<accession>A3A6W6</accession>
<dbReference type="AlphaFoldDB" id="A3A6W6"/>
<dbReference type="EMBL" id="CM000139">
    <property type="protein sequence ID" value="EAZ23055.1"/>
    <property type="molecule type" value="Genomic_DNA"/>
</dbReference>
<feature type="signal peptide" evidence="2">
    <location>
        <begin position="1"/>
        <end position="19"/>
    </location>
</feature>
<dbReference type="PANTHER" id="PTHR32382">
    <property type="entry name" value="FASCICLIN-LIKE ARABINOGALACTAN PROTEIN"/>
    <property type="match status" value="1"/>
</dbReference>
<evidence type="ECO:0000313" key="3">
    <source>
        <dbReference type="EMBL" id="EAZ23055.1"/>
    </source>
</evidence>
<proteinExistence type="predicted"/>
<sequence length="360" mass="37614">MAARLSFLLLLGLVLPASGDDAAAPARLPRAALVELLSVHVVLDYIDAAKIAALPRGRPTVSTTLFQTTGNVCRRTRFLAITPTAKGGAVFTSAALSALVNATLKRVVAAVPYNIFVLHISNFVVPPSVGLSELRAAQPLRREGAKVGGVPHGEAVVVAQPLGLLVHAKADEAVRGAGDEAAEGARDVVGVEEREDEAPAVDAELQQRDRVLRGAARRWWTGGGGRRGRGAGPGEGSRPEAVRLHRGSSRRQWLPAEAAAVAAQLPRGSRWRQRLPAEAEAAAVAASTSRCDPPRVEAAVASSFFRRPTEAPAGDGYLLGGQPARCSGGHSTGSNKPGPGGFHGWWKLVNAQTKDLDIDG</sequence>
<evidence type="ECO:0008006" key="4">
    <source>
        <dbReference type="Google" id="ProtNLM"/>
    </source>
</evidence>